<dbReference type="AlphaFoldDB" id="A0A428RD40"/>
<evidence type="ECO:0000313" key="2">
    <source>
        <dbReference type="EMBL" id="RSL75450.1"/>
    </source>
</evidence>
<keyword evidence="3" id="KW-1185">Reference proteome</keyword>
<dbReference type="Proteomes" id="UP000287972">
    <property type="component" value="Unassembled WGS sequence"/>
</dbReference>
<name>A0A428RD40_9HYPO</name>
<dbReference type="EMBL" id="NKCL01000348">
    <property type="protein sequence ID" value="RSL75450.1"/>
    <property type="molecule type" value="Genomic_DNA"/>
</dbReference>
<sequence>MPQFYPPLPRARTDPAALRSASLTMFATNQLTGATPRATYNPPPDRNGNEFGGSIELSLSAFNLDVSSTIGRTLATQLIKTFNNIKIIMDKALARELADFLPRAWEQHVISRVNSPAKHDFYKRMRGSGRDQKELYYPYWFFLAVTWGVNHPSLLPIRKDMAALWGVGFPSIYFIYPPSIPAERQRVFFHGGPEKPTPLREIERRAQDFKAAIEGVGRPSVIEAVTQYAPALLNKAVPNDEVESLHRKLKDTQEQLQKTQGQLNDAQKRLQETNDELQETRKKLKSDTESSNKDIAAVNLRVDKVVDTCALVLSILTTPGGEKRKLEAEQDGA</sequence>
<organism evidence="2 3">
    <name type="scientific">Fusarium floridanum</name>
    <dbReference type="NCBI Taxonomy" id="1325733"/>
    <lineage>
        <taxon>Eukaryota</taxon>
        <taxon>Fungi</taxon>
        <taxon>Dikarya</taxon>
        <taxon>Ascomycota</taxon>
        <taxon>Pezizomycotina</taxon>
        <taxon>Sordariomycetes</taxon>
        <taxon>Hypocreomycetidae</taxon>
        <taxon>Hypocreales</taxon>
        <taxon>Nectriaceae</taxon>
        <taxon>Fusarium</taxon>
        <taxon>Fusarium solani species complex</taxon>
    </lineage>
</organism>
<keyword evidence="1" id="KW-0175">Coiled coil</keyword>
<feature type="coiled-coil region" evidence="1">
    <location>
        <begin position="239"/>
        <end position="294"/>
    </location>
</feature>
<gene>
    <name evidence="2" type="ORF">CEP51_010852</name>
</gene>
<comment type="caution">
    <text evidence="2">The sequence shown here is derived from an EMBL/GenBank/DDBJ whole genome shotgun (WGS) entry which is preliminary data.</text>
</comment>
<dbReference type="SUPFAM" id="SSF57997">
    <property type="entry name" value="Tropomyosin"/>
    <property type="match status" value="1"/>
</dbReference>
<accession>A0A428RD40</accession>
<dbReference type="Gene3D" id="1.20.920.20">
    <property type="match status" value="1"/>
</dbReference>
<reference evidence="2 3" key="1">
    <citation type="submission" date="2017-06" db="EMBL/GenBank/DDBJ databases">
        <title>Comparative genomic analysis of Ambrosia Fusariam Clade fungi.</title>
        <authorList>
            <person name="Stajich J.E."/>
            <person name="Carrillo J."/>
            <person name="Kijimoto T."/>
            <person name="Eskalen A."/>
            <person name="O'Donnell K."/>
            <person name="Kasson M."/>
        </authorList>
    </citation>
    <scope>NUCLEOTIDE SEQUENCE [LARGE SCALE GENOMIC DNA]</scope>
    <source>
        <strain evidence="2 3">NRRL62606</strain>
    </source>
</reference>
<evidence type="ECO:0000256" key="1">
    <source>
        <dbReference type="SAM" id="Coils"/>
    </source>
</evidence>
<evidence type="ECO:0000313" key="3">
    <source>
        <dbReference type="Proteomes" id="UP000287972"/>
    </source>
</evidence>
<protein>
    <submittedName>
        <fullName evidence="2">Uncharacterized protein</fullName>
    </submittedName>
</protein>
<proteinExistence type="predicted"/>